<organism evidence="1 2">
    <name type="scientific">Linum trigynum</name>
    <dbReference type="NCBI Taxonomy" id="586398"/>
    <lineage>
        <taxon>Eukaryota</taxon>
        <taxon>Viridiplantae</taxon>
        <taxon>Streptophyta</taxon>
        <taxon>Embryophyta</taxon>
        <taxon>Tracheophyta</taxon>
        <taxon>Spermatophyta</taxon>
        <taxon>Magnoliopsida</taxon>
        <taxon>eudicotyledons</taxon>
        <taxon>Gunneridae</taxon>
        <taxon>Pentapetalae</taxon>
        <taxon>rosids</taxon>
        <taxon>fabids</taxon>
        <taxon>Malpighiales</taxon>
        <taxon>Linaceae</taxon>
        <taxon>Linum</taxon>
    </lineage>
</organism>
<accession>A0AAV2EVN9</accession>
<sequence length="68" mass="7874">MVVEARDCISYMPDECLSVIFQSLSRRWLMIEGQSCHRLSLNAQADLLPLVPMLFTRFDSVTKLALKW</sequence>
<dbReference type="InterPro" id="IPR036047">
    <property type="entry name" value="F-box-like_dom_sf"/>
</dbReference>
<evidence type="ECO:0000313" key="2">
    <source>
        <dbReference type="Proteomes" id="UP001497516"/>
    </source>
</evidence>
<proteinExistence type="predicted"/>
<evidence type="ECO:0000313" key="1">
    <source>
        <dbReference type="EMBL" id="CAL1389812.1"/>
    </source>
</evidence>
<gene>
    <name evidence="1" type="ORF">LTRI10_LOCUS30643</name>
</gene>
<dbReference type="AlphaFoldDB" id="A0AAV2EVN9"/>
<dbReference type="Proteomes" id="UP001497516">
    <property type="component" value="Chromosome 5"/>
</dbReference>
<dbReference type="EMBL" id="OZ034818">
    <property type="protein sequence ID" value="CAL1389812.1"/>
    <property type="molecule type" value="Genomic_DNA"/>
</dbReference>
<protein>
    <submittedName>
        <fullName evidence="1">Uncharacterized protein</fullName>
    </submittedName>
</protein>
<name>A0AAV2EVN9_9ROSI</name>
<dbReference type="SUPFAM" id="SSF81383">
    <property type="entry name" value="F-box domain"/>
    <property type="match status" value="1"/>
</dbReference>
<reference evidence="1 2" key="1">
    <citation type="submission" date="2024-04" db="EMBL/GenBank/DDBJ databases">
        <authorList>
            <person name="Fracassetti M."/>
        </authorList>
    </citation>
    <scope>NUCLEOTIDE SEQUENCE [LARGE SCALE GENOMIC DNA]</scope>
</reference>
<keyword evidence="2" id="KW-1185">Reference proteome</keyword>